<dbReference type="AlphaFoldDB" id="A0A2W4XWX5"/>
<dbReference type="Gene3D" id="3.30.2310.20">
    <property type="entry name" value="RelE-like"/>
    <property type="match status" value="1"/>
</dbReference>
<comment type="caution">
    <text evidence="2">The sequence shown here is derived from an EMBL/GenBank/DDBJ whole genome shotgun (WGS) entry which is preliminary data.</text>
</comment>
<evidence type="ECO:0000313" key="3">
    <source>
        <dbReference type="Proteomes" id="UP000249081"/>
    </source>
</evidence>
<dbReference type="InterPro" id="IPR035093">
    <property type="entry name" value="RelE/ParE_toxin_dom_sf"/>
</dbReference>
<keyword evidence="1" id="KW-1277">Toxin-antitoxin system</keyword>
<evidence type="ECO:0000256" key="1">
    <source>
        <dbReference type="ARBA" id="ARBA00022649"/>
    </source>
</evidence>
<reference evidence="3" key="1">
    <citation type="submission" date="2018-04" db="EMBL/GenBank/DDBJ databases">
        <authorList>
            <person name="Cornet L."/>
        </authorList>
    </citation>
    <scope>NUCLEOTIDE SEQUENCE [LARGE SCALE GENOMIC DNA]</scope>
</reference>
<evidence type="ECO:0000313" key="2">
    <source>
        <dbReference type="EMBL" id="PZO39771.1"/>
    </source>
</evidence>
<gene>
    <name evidence="2" type="ORF">DCF17_12780</name>
</gene>
<sequence>MSQFIISPTASQDLEEIIDYLSEQDFDLGEQFLAEFSQKCRNLSCFPKMGRSYVELQLLKKCC</sequence>
<name>A0A2W4XWX5_9CYAN</name>
<organism evidence="2 3">
    <name type="scientific">Shackletoniella antarctica</name>
    <dbReference type="NCBI Taxonomy" id="268115"/>
    <lineage>
        <taxon>Bacteria</taxon>
        <taxon>Bacillati</taxon>
        <taxon>Cyanobacteriota</taxon>
        <taxon>Cyanophyceae</taxon>
        <taxon>Oculatellales</taxon>
        <taxon>Oculatellaceae</taxon>
        <taxon>Shackletoniella</taxon>
    </lineage>
</organism>
<dbReference type="Proteomes" id="UP000249081">
    <property type="component" value="Unassembled WGS sequence"/>
</dbReference>
<reference evidence="2 3" key="2">
    <citation type="submission" date="2018-06" db="EMBL/GenBank/DDBJ databases">
        <title>Metagenomic assembly of (sub)arctic Cyanobacteria and their associated microbiome from non-axenic cultures.</title>
        <authorList>
            <person name="Baurain D."/>
        </authorList>
    </citation>
    <scope>NUCLEOTIDE SEQUENCE [LARGE SCALE GENOMIC DNA]</scope>
    <source>
        <strain evidence="2">ULC041bin1</strain>
    </source>
</reference>
<dbReference type="InterPro" id="IPR007712">
    <property type="entry name" value="RelE/ParE_toxin"/>
</dbReference>
<proteinExistence type="predicted"/>
<dbReference type="Pfam" id="PF05016">
    <property type="entry name" value="ParE_toxin"/>
    <property type="match status" value="1"/>
</dbReference>
<accession>A0A2W4XWX5</accession>
<protein>
    <submittedName>
        <fullName evidence="2">Type II toxin-antitoxin system RelE/ParE family toxin</fullName>
    </submittedName>
</protein>
<dbReference type="EMBL" id="QBMN01000083">
    <property type="protein sequence ID" value="PZO39771.1"/>
    <property type="molecule type" value="Genomic_DNA"/>
</dbReference>